<dbReference type="PANTHER" id="PTHR23356">
    <property type="entry name" value="DPY30-RELATED"/>
    <property type="match status" value="1"/>
</dbReference>
<dbReference type="AlphaFoldDB" id="D8R9Z6"/>
<feature type="compositionally biased region" description="Pro residues" evidence="8">
    <location>
        <begin position="1"/>
        <end position="19"/>
    </location>
</feature>
<gene>
    <name evidence="9" type="ORF">SELMODRAFT_440081</name>
</gene>
<dbReference type="InterPro" id="IPR049629">
    <property type="entry name" value="DPY30_SDC1_DD"/>
</dbReference>
<feature type="compositionally biased region" description="Pro residues" evidence="8">
    <location>
        <begin position="130"/>
        <end position="140"/>
    </location>
</feature>
<comment type="subcellular location">
    <subcellularLocation>
        <location evidence="1">Nucleus</location>
    </subcellularLocation>
</comment>
<feature type="region of interest" description="Disordered" evidence="8">
    <location>
        <begin position="1"/>
        <end position="41"/>
    </location>
</feature>
<evidence type="ECO:0000313" key="10">
    <source>
        <dbReference type="Proteomes" id="UP000001514"/>
    </source>
</evidence>
<feature type="region of interest" description="Disordered" evidence="8">
    <location>
        <begin position="104"/>
        <end position="140"/>
    </location>
</feature>
<evidence type="ECO:0000256" key="3">
    <source>
        <dbReference type="ARBA" id="ARBA00022853"/>
    </source>
</evidence>
<dbReference type="STRING" id="88036.D8R9Z6"/>
<dbReference type="EMBL" id="GL377574">
    <property type="protein sequence ID" value="EFJ30976.1"/>
    <property type="molecule type" value="Genomic_DNA"/>
</dbReference>
<keyword evidence="6" id="KW-0539">Nucleus</keyword>
<keyword evidence="5" id="KW-0804">Transcription</keyword>
<keyword evidence="3" id="KW-0156">Chromatin regulator</keyword>
<evidence type="ECO:0000256" key="2">
    <source>
        <dbReference type="ARBA" id="ARBA00010849"/>
    </source>
</evidence>
<comment type="similarity">
    <text evidence="2">Belongs to the dpy-30 family.</text>
</comment>
<dbReference type="OMA" id="KEANHDP"/>
<dbReference type="Pfam" id="PF05186">
    <property type="entry name" value="Dpy-30"/>
    <property type="match status" value="1"/>
</dbReference>
<dbReference type="InterPro" id="IPR037856">
    <property type="entry name" value="Sdc1/DPY30"/>
</dbReference>
<evidence type="ECO:0000256" key="8">
    <source>
        <dbReference type="SAM" id="MobiDB-lite"/>
    </source>
</evidence>
<dbReference type="PANTHER" id="PTHR23356:SF16">
    <property type="entry name" value="DPY30 DOMAIN CONTAINING 2"/>
    <property type="match status" value="1"/>
</dbReference>
<accession>D8R9Z6</accession>
<dbReference type="GO" id="GO:0006325">
    <property type="term" value="P:chromatin organization"/>
    <property type="evidence" value="ECO:0007669"/>
    <property type="project" value="UniProtKB-KW"/>
</dbReference>
<dbReference type="Gramene" id="EFJ30976">
    <property type="protein sequence ID" value="EFJ30976"/>
    <property type="gene ID" value="SELMODRAFT_440081"/>
</dbReference>
<evidence type="ECO:0000256" key="4">
    <source>
        <dbReference type="ARBA" id="ARBA00023015"/>
    </source>
</evidence>
<dbReference type="eggNOG" id="ENOG502SYGE">
    <property type="taxonomic scope" value="Eukaryota"/>
</dbReference>
<evidence type="ECO:0000256" key="7">
    <source>
        <dbReference type="ARBA" id="ARBA00044172"/>
    </source>
</evidence>
<organism evidence="10">
    <name type="scientific">Selaginella moellendorffii</name>
    <name type="common">Spikemoss</name>
    <dbReference type="NCBI Taxonomy" id="88036"/>
    <lineage>
        <taxon>Eukaryota</taxon>
        <taxon>Viridiplantae</taxon>
        <taxon>Streptophyta</taxon>
        <taxon>Embryophyta</taxon>
        <taxon>Tracheophyta</taxon>
        <taxon>Lycopodiopsida</taxon>
        <taxon>Selaginellales</taxon>
        <taxon>Selaginellaceae</taxon>
        <taxon>Selaginella</taxon>
    </lineage>
</organism>
<evidence type="ECO:0000256" key="1">
    <source>
        <dbReference type="ARBA" id="ARBA00004123"/>
    </source>
</evidence>
<dbReference type="Proteomes" id="UP000001514">
    <property type="component" value="Unassembled WGS sequence"/>
</dbReference>
<proteinExistence type="inferred from homology"/>
<evidence type="ECO:0000313" key="9">
    <source>
        <dbReference type="EMBL" id="EFJ30976.1"/>
    </source>
</evidence>
<dbReference type="CDD" id="cd22965">
    <property type="entry name" value="DD_DPY30_SDC1"/>
    <property type="match status" value="1"/>
</dbReference>
<protein>
    <recommendedName>
        <fullName evidence="7">Protein dpy-30 homolog</fullName>
    </recommendedName>
</protein>
<evidence type="ECO:0000256" key="5">
    <source>
        <dbReference type="ARBA" id="ARBA00023163"/>
    </source>
</evidence>
<keyword evidence="4" id="KW-0805">Transcription regulation</keyword>
<sequence length="140" mass="14772">MAPKAAPTPSPPPPPPAPEPAAVEAPEAPPPEPTFTGTWFDDPVEGEAAQQAALELKNRIEIRALSVRQFLEKTVVPLLLQGMHHLVLERPSNPVEYLAAFLLKNNPQGPEPPLPEEPPKESAAGATPTEAPPEAPAAPS</sequence>
<dbReference type="HOGENOM" id="CLU_1868664_0_0_1"/>
<evidence type="ECO:0000256" key="6">
    <source>
        <dbReference type="ARBA" id="ARBA00023242"/>
    </source>
</evidence>
<dbReference type="KEGG" id="smo:SELMODRAFT_440081"/>
<dbReference type="GO" id="GO:0048188">
    <property type="term" value="C:Set1C/COMPASS complex"/>
    <property type="evidence" value="ECO:0007669"/>
    <property type="project" value="InterPro"/>
</dbReference>
<name>D8R9Z6_SELML</name>
<reference evidence="9 10" key="1">
    <citation type="journal article" date="2011" name="Science">
        <title>The Selaginella genome identifies genetic changes associated with the evolution of vascular plants.</title>
        <authorList>
            <person name="Banks J.A."/>
            <person name="Nishiyama T."/>
            <person name="Hasebe M."/>
            <person name="Bowman J.L."/>
            <person name="Gribskov M."/>
            <person name="dePamphilis C."/>
            <person name="Albert V.A."/>
            <person name="Aono N."/>
            <person name="Aoyama T."/>
            <person name="Ambrose B.A."/>
            <person name="Ashton N.W."/>
            <person name="Axtell M.J."/>
            <person name="Barker E."/>
            <person name="Barker M.S."/>
            <person name="Bennetzen J.L."/>
            <person name="Bonawitz N.D."/>
            <person name="Chapple C."/>
            <person name="Cheng C."/>
            <person name="Correa L.G."/>
            <person name="Dacre M."/>
            <person name="DeBarry J."/>
            <person name="Dreyer I."/>
            <person name="Elias M."/>
            <person name="Engstrom E.M."/>
            <person name="Estelle M."/>
            <person name="Feng L."/>
            <person name="Finet C."/>
            <person name="Floyd S.K."/>
            <person name="Frommer W.B."/>
            <person name="Fujita T."/>
            <person name="Gramzow L."/>
            <person name="Gutensohn M."/>
            <person name="Harholt J."/>
            <person name="Hattori M."/>
            <person name="Heyl A."/>
            <person name="Hirai T."/>
            <person name="Hiwatashi Y."/>
            <person name="Ishikawa M."/>
            <person name="Iwata M."/>
            <person name="Karol K.G."/>
            <person name="Koehler B."/>
            <person name="Kolukisaoglu U."/>
            <person name="Kubo M."/>
            <person name="Kurata T."/>
            <person name="Lalonde S."/>
            <person name="Li K."/>
            <person name="Li Y."/>
            <person name="Litt A."/>
            <person name="Lyons E."/>
            <person name="Manning G."/>
            <person name="Maruyama T."/>
            <person name="Michael T.P."/>
            <person name="Mikami K."/>
            <person name="Miyazaki S."/>
            <person name="Morinaga S."/>
            <person name="Murata T."/>
            <person name="Mueller-Roeber B."/>
            <person name="Nelson D.R."/>
            <person name="Obara M."/>
            <person name="Oguri Y."/>
            <person name="Olmstead R.G."/>
            <person name="Onodera N."/>
            <person name="Petersen B.L."/>
            <person name="Pils B."/>
            <person name="Prigge M."/>
            <person name="Rensing S.A."/>
            <person name="Riano-Pachon D.M."/>
            <person name="Roberts A.W."/>
            <person name="Sato Y."/>
            <person name="Scheller H.V."/>
            <person name="Schulz B."/>
            <person name="Schulz C."/>
            <person name="Shakirov E.V."/>
            <person name="Shibagaki N."/>
            <person name="Shinohara N."/>
            <person name="Shippen D.E."/>
            <person name="Soerensen I."/>
            <person name="Sotooka R."/>
            <person name="Sugimoto N."/>
            <person name="Sugita M."/>
            <person name="Sumikawa N."/>
            <person name="Tanurdzic M."/>
            <person name="Theissen G."/>
            <person name="Ulvskov P."/>
            <person name="Wakazuki S."/>
            <person name="Weng J.K."/>
            <person name="Willats W.W."/>
            <person name="Wipf D."/>
            <person name="Wolf P.G."/>
            <person name="Yang L."/>
            <person name="Zimmer A.D."/>
            <person name="Zhu Q."/>
            <person name="Mitros T."/>
            <person name="Hellsten U."/>
            <person name="Loque D."/>
            <person name="Otillar R."/>
            <person name="Salamov A."/>
            <person name="Schmutz J."/>
            <person name="Shapiro H."/>
            <person name="Lindquist E."/>
            <person name="Lucas S."/>
            <person name="Rokhsar D."/>
            <person name="Grigoriev I.V."/>
        </authorList>
    </citation>
    <scope>NUCLEOTIDE SEQUENCE [LARGE SCALE GENOMIC DNA]</scope>
</reference>
<dbReference type="Gene3D" id="1.20.890.10">
    <property type="entry name" value="cAMP-dependent protein kinase regulatory subunit, dimerization-anchoring domain"/>
    <property type="match status" value="1"/>
</dbReference>
<dbReference type="InParanoid" id="D8R9Z6"/>
<keyword evidence="10" id="KW-1185">Reference proteome</keyword>
<dbReference type="InterPro" id="IPR007858">
    <property type="entry name" value="Dpy-30_motif"/>
</dbReference>